<dbReference type="AlphaFoldDB" id="A0A5A7PMV6"/>
<name>A0A5A7PMV6_STRAF</name>
<gene>
    <name evidence="1" type="ORF">STAS_10296</name>
</gene>
<evidence type="ECO:0000313" key="1">
    <source>
        <dbReference type="EMBL" id="GER34110.1"/>
    </source>
</evidence>
<protein>
    <submittedName>
        <fullName evidence="1">CollinsiaXVI-like protein</fullName>
    </submittedName>
</protein>
<dbReference type="GO" id="GO:0003729">
    <property type="term" value="F:mRNA binding"/>
    <property type="evidence" value="ECO:0007669"/>
    <property type="project" value="TreeGrafter"/>
</dbReference>
<reference evidence="2" key="1">
    <citation type="journal article" date="2019" name="Curr. Biol.">
        <title>Genome Sequence of Striga asiatica Provides Insight into the Evolution of Plant Parasitism.</title>
        <authorList>
            <person name="Yoshida S."/>
            <person name="Kim S."/>
            <person name="Wafula E.K."/>
            <person name="Tanskanen J."/>
            <person name="Kim Y.M."/>
            <person name="Honaas L."/>
            <person name="Yang Z."/>
            <person name="Spallek T."/>
            <person name="Conn C.E."/>
            <person name="Ichihashi Y."/>
            <person name="Cheong K."/>
            <person name="Cui S."/>
            <person name="Der J.P."/>
            <person name="Gundlach H."/>
            <person name="Jiao Y."/>
            <person name="Hori C."/>
            <person name="Ishida J.K."/>
            <person name="Kasahara H."/>
            <person name="Kiba T."/>
            <person name="Kim M.S."/>
            <person name="Koo N."/>
            <person name="Laohavisit A."/>
            <person name="Lee Y.H."/>
            <person name="Lumba S."/>
            <person name="McCourt P."/>
            <person name="Mortimer J.C."/>
            <person name="Mutuku J.M."/>
            <person name="Nomura T."/>
            <person name="Sasaki-Sekimoto Y."/>
            <person name="Seto Y."/>
            <person name="Wang Y."/>
            <person name="Wakatake T."/>
            <person name="Sakakibara H."/>
            <person name="Demura T."/>
            <person name="Yamaguchi S."/>
            <person name="Yoneyama K."/>
            <person name="Manabe R.I."/>
            <person name="Nelson D.C."/>
            <person name="Schulman A.H."/>
            <person name="Timko M.P."/>
            <person name="dePamphilis C.W."/>
            <person name="Choi D."/>
            <person name="Shirasu K."/>
        </authorList>
    </citation>
    <scope>NUCLEOTIDE SEQUENCE [LARGE SCALE GENOMIC DNA]</scope>
    <source>
        <strain evidence="2">cv. UVA1</strain>
    </source>
</reference>
<dbReference type="InterPro" id="IPR011045">
    <property type="entry name" value="N2O_reductase_N"/>
</dbReference>
<accession>A0A5A7PMV6</accession>
<sequence length="183" mass="20740">MGQIISTFSTGKIPYVVRLNPDKQNVLLAGTSDKKIVQWDINTVWEFGILVVMKYVSGEGVAKCLGLSSVMREGVGFGMTIKRVLNCLGDIQPSCSTGGNDKGFLPWVRHHTPIMGAHRFRGRSLPNRRRMLGMANAHLSLLIHMCIFQLDRVWDNIEWKYKFYRINQCLRSRCAPARRSTNA</sequence>
<organism evidence="1 2">
    <name type="scientific">Striga asiatica</name>
    <name type="common">Asiatic witchweed</name>
    <name type="synonym">Buchnera asiatica</name>
    <dbReference type="NCBI Taxonomy" id="4170"/>
    <lineage>
        <taxon>Eukaryota</taxon>
        <taxon>Viridiplantae</taxon>
        <taxon>Streptophyta</taxon>
        <taxon>Embryophyta</taxon>
        <taxon>Tracheophyta</taxon>
        <taxon>Spermatophyta</taxon>
        <taxon>Magnoliopsida</taxon>
        <taxon>eudicotyledons</taxon>
        <taxon>Gunneridae</taxon>
        <taxon>Pentapetalae</taxon>
        <taxon>asterids</taxon>
        <taxon>lamiids</taxon>
        <taxon>Lamiales</taxon>
        <taxon>Orobanchaceae</taxon>
        <taxon>Buchnereae</taxon>
        <taxon>Striga</taxon>
    </lineage>
</organism>
<dbReference type="InterPro" id="IPR032847">
    <property type="entry name" value="PRPF17"/>
</dbReference>
<proteinExistence type="predicted"/>
<keyword evidence="2" id="KW-1185">Reference proteome</keyword>
<dbReference type="EMBL" id="BKCP01004849">
    <property type="protein sequence ID" value="GER34110.1"/>
    <property type="molecule type" value="Genomic_DNA"/>
</dbReference>
<comment type="caution">
    <text evidence="1">The sequence shown here is derived from an EMBL/GenBank/DDBJ whole genome shotgun (WGS) entry which is preliminary data.</text>
</comment>
<dbReference type="Proteomes" id="UP000325081">
    <property type="component" value="Unassembled WGS sequence"/>
</dbReference>
<dbReference type="GO" id="GO:0071013">
    <property type="term" value="C:catalytic step 2 spliceosome"/>
    <property type="evidence" value="ECO:0007669"/>
    <property type="project" value="InterPro"/>
</dbReference>
<dbReference type="PANTHER" id="PTHR43979">
    <property type="entry name" value="PRE-MRNA-PROCESSING FACTOR 17"/>
    <property type="match status" value="1"/>
</dbReference>
<dbReference type="GO" id="GO:0000398">
    <property type="term" value="P:mRNA splicing, via spliceosome"/>
    <property type="evidence" value="ECO:0007669"/>
    <property type="project" value="InterPro"/>
</dbReference>
<dbReference type="PANTHER" id="PTHR43979:SF1">
    <property type="entry name" value="PRE-MRNA-PROCESSING FACTOR 17"/>
    <property type="match status" value="1"/>
</dbReference>
<evidence type="ECO:0000313" key="2">
    <source>
        <dbReference type="Proteomes" id="UP000325081"/>
    </source>
</evidence>
<dbReference type="SUPFAM" id="SSF50974">
    <property type="entry name" value="Nitrous oxide reductase, N-terminal domain"/>
    <property type="match status" value="1"/>
</dbReference>